<reference evidence="1" key="1">
    <citation type="submission" date="2021-06" db="EMBL/GenBank/DDBJ databases">
        <authorList>
            <person name="Hodson N. C."/>
            <person name="Mongue J. A."/>
            <person name="Jaron S. K."/>
        </authorList>
    </citation>
    <scope>NUCLEOTIDE SEQUENCE</scope>
</reference>
<sequence length="27" mass="3223">RLIVLTIEDFLLLCRTHRIHSKFIATL</sequence>
<dbReference type="EMBL" id="CAJVCH010073422">
    <property type="protein sequence ID" value="CAG7720749.1"/>
    <property type="molecule type" value="Genomic_DNA"/>
</dbReference>
<keyword evidence="2" id="KW-1185">Reference proteome</keyword>
<comment type="caution">
    <text evidence="1">The sequence shown here is derived from an EMBL/GenBank/DDBJ whole genome shotgun (WGS) entry which is preliminary data.</text>
</comment>
<accession>A0A8J2JSL4</accession>
<organism evidence="1 2">
    <name type="scientific">Allacma fusca</name>
    <dbReference type="NCBI Taxonomy" id="39272"/>
    <lineage>
        <taxon>Eukaryota</taxon>
        <taxon>Metazoa</taxon>
        <taxon>Ecdysozoa</taxon>
        <taxon>Arthropoda</taxon>
        <taxon>Hexapoda</taxon>
        <taxon>Collembola</taxon>
        <taxon>Symphypleona</taxon>
        <taxon>Sminthuridae</taxon>
        <taxon>Allacma</taxon>
    </lineage>
</organism>
<name>A0A8J2JSL4_9HEXA</name>
<gene>
    <name evidence="1" type="ORF">AFUS01_LOCUS10011</name>
</gene>
<dbReference type="Proteomes" id="UP000708208">
    <property type="component" value="Unassembled WGS sequence"/>
</dbReference>
<feature type="non-terminal residue" evidence="1">
    <location>
        <position position="1"/>
    </location>
</feature>
<evidence type="ECO:0000313" key="1">
    <source>
        <dbReference type="EMBL" id="CAG7720749.1"/>
    </source>
</evidence>
<protein>
    <submittedName>
        <fullName evidence="1">Uncharacterized protein</fullName>
    </submittedName>
</protein>
<proteinExistence type="predicted"/>
<dbReference type="AlphaFoldDB" id="A0A8J2JSL4"/>
<evidence type="ECO:0000313" key="2">
    <source>
        <dbReference type="Proteomes" id="UP000708208"/>
    </source>
</evidence>